<proteinExistence type="predicted"/>
<comment type="caution">
    <text evidence="1">The sequence shown here is derived from an EMBL/GenBank/DDBJ whole genome shotgun (WGS) entry which is preliminary data.</text>
</comment>
<dbReference type="EMBL" id="LLXH01000599">
    <property type="protein sequence ID" value="PKC64833.1"/>
    <property type="molecule type" value="Genomic_DNA"/>
</dbReference>
<evidence type="ECO:0000313" key="1">
    <source>
        <dbReference type="EMBL" id="PKC64833.1"/>
    </source>
</evidence>
<dbReference type="Proteomes" id="UP000232688">
    <property type="component" value="Unassembled WGS sequence"/>
</dbReference>
<dbReference type="VEuPathDB" id="FungiDB:RhiirA1_516014"/>
<gene>
    <name evidence="1" type="ORF">RhiirA1_516014</name>
</gene>
<accession>A0A2N0RNE5</accession>
<protein>
    <submittedName>
        <fullName evidence="1">Uncharacterized protein</fullName>
    </submittedName>
</protein>
<organism evidence="1 2">
    <name type="scientific">Rhizophagus irregularis</name>
    <dbReference type="NCBI Taxonomy" id="588596"/>
    <lineage>
        <taxon>Eukaryota</taxon>
        <taxon>Fungi</taxon>
        <taxon>Fungi incertae sedis</taxon>
        <taxon>Mucoromycota</taxon>
        <taxon>Glomeromycotina</taxon>
        <taxon>Glomeromycetes</taxon>
        <taxon>Glomerales</taxon>
        <taxon>Glomeraceae</taxon>
        <taxon>Rhizophagus</taxon>
    </lineage>
</organism>
<sequence length="169" mass="19311">MATSSPLVRSFQRRLKIHWNISKNNGLKFYGLTKDPETKEFMMIIEFADKGNLRICDSQLIDLEVSNSIPLRGLQDGLSAFFKNSQSKKIVVSYERIHYLLILCVASVRKYIVSSSTGNIKTEIVLLAESQKEKASLLAYFTKHKDQQSFSDFGDFDADEDKLKYLRAS</sequence>
<name>A0A2N0RNE5_9GLOM</name>
<evidence type="ECO:0000313" key="2">
    <source>
        <dbReference type="Proteomes" id="UP000232688"/>
    </source>
</evidence>
<reference evidence="1 2" key="2">
    <citation type="submission" date="2017-10" db="EMBL/GenBank/DDBJ databases">
        <title>Genome analyses suggest a sexual origin of heterokaryosis in a supposedly ancient asexual fungus.</title>
        <authorList>
            <person name="Corradi N."/>
            <person name="Sedzielewska K."/>
            <person name="Noel J."/>
            <person name="Charron P."/>
            <person name="Farinelli L."/>
            <person name="Marton T."/>
            <person name="Kruger M."/>
            <person name="Pelin A."/>
            <person name="Brachmann A."/>
            <person name="Corradi N."/>
        </authorList>
    </citation>
    <scope>NUCLEOTIDE SEQUENCE [LARGE SCALE GENOMIC DNA]</scope>
    <source>
        <strain evidence="1 2">A1</strain>
    </source>
</reference>
<reference evidence="1 2" key="1">
    <citation type="submission" date="2017-10" db="EMBL/GenBank/DDBJ databases">
        <title>Extensive intraspecific genome diversity in a model arbuscular mycorrhizal fungus.</title>
        <authorList>
            <person name="Chen E.C.H."/>
            <person name="Morin E."/>
            <person name="Baudet D."/>
            <person name="Noel J."/>
            <person name="Ndikumana S."/>
            <person name="Charron P."/>
            <person name="St-Onge C."/>
            <person name="Giorgi J."/>
            <person name="Grigoriev I.V."/>
            <person name="Roux C."/>
            <person name="Martin F.M."/>
            <person name="Corradi N."/>
        </authorList>
    </citation>
    <scope>NUCLEOTIDE SEQUENCE [LARGE SCALE GENOMIC DNA]</scope>
    <source>
        <strain evidence="1 2">A1</strain>
    </source>
</reference>
<dbReference type="AlphaFoldDB" id="A0A2N0RNE5"/>